<dbReference type="Proteomes" id="UP000265566">
    <property type="component" value="Chromosome 6"/>
</dbReference>
<dbReference type="AlphaFoldDB" id="A0A396HHD3"/>
<evidence type="ECO:0000313" key="3">
    <source>
        <dbReference type="Proteomes" id="UP000265566"/>
    </source>
</evidence>
<evidence type="ECO:0000256" key="1">
    <source>
        <dbReference type="SAM" id="MobiDB-lite"/>
    </source>
</evidence>
<feature type="compositionally biased region" description="Basic and acidic residues" evidence="1">
    <location>
        <begin position="123"/>
        <end position="137"/>
    </location>
</feature>
<reference evidence="3" key="1">
    <citation type="journal article" date="2018" name="Nat. Plants">
        <title>Whole-genome landscape of Medicago truncatula symbiotic genes.</title>
        <authorList>
            <person name="Pecrix Y."/>
            <person name="Staton S.E."/>
            <person name="Sallet E."/>
            <person name="Lelandais-Briere C."/>
            <person name="Moreau S."/>
            <person name="Carrere S."/>
            <person name="Blein T."/>
            <person name="Jardinaud M.F."/>
            <person name="Latrasse D."/>
            <person name="Zouine M."/>
            <person name="Zahm M."/>
            <person name="Kreplak J."/>
            <person name="Mayjonade B."/>
            <person name="Satge C."/>
            <person name="Perez M."/>
            <person name="Cauet S."/>
            <person name="Marande W."/>
            <person name="Chantry-Darmon C."/>
            <person name="Lopez-Roques C."/>
            <person name="Bouchez O."/>
            <person name="Berard A."/>
            <person name="Debelle F."/>
            <person name="Munos S."/>
            <person name="Bendahmane A."/>
            <person name="Berges H."/>
            <person name="Niebel A."/>
            <person name="Buitink J."/>
            <person name="Frugier F."/>
            <person name="Benhamed M."/>
            <person name="Crespi M."/>
            <person name="Gouzy J."/>
            <person name="Gamas P."/>
        </authorList>
    </citation>
    <scope>NUCLEOTIDE SEQUENCE [LARGE SCALE GENOMIC DNA]</scope>
    <source>
        <strain evidence="3">cv. Jemalong A17</strain>
    </source>
</reference>
<dbReference type="EMBL" id="PSQE01000006">
    <property type="protein sequence ID" value="RHN52750.1"/>
    <property type="molecule type" value="Genomic_DNA"/>
</dbReference>
<protein>
    <submittedName>
        <fullName evidence="2">Uncharacterized protein</fullName>
    </submittedName>
</protein>
<organism evidence="2 3">
    <name type="scientific">Medicago truncatula</name>
    <name type="common">Barrel medic</name>
    <name type="synonym">Medicago tribuloides</name>
    <dbReference type="NCBI Taxonomy" id="3880"/>
    <lineage>
        <taxon>Eukaryota</taxon>
        <taxon>Viridiplantae</taxon>
        <taxon>Streptophyta</taxon>
        <taxon>Embryophyta</taxon>
        <taxon>Tracheophyta</taxon>
        <taxon>Spermatophyta</taxon>
        <taxon>Magnoliopsida</taxon>
        <taxon>eudicotyledons</taxon>
        <taxon>Gunneridae</taxon>
        <taxon>Pentapetalae</taxon>
        <taxon>rosids</taxon>
        <taxon>fabids</taxon>
        <taxon>Fabales</taxon>
        <taxon>Fabaceae</taxon>
        <taxon>Papilionoideae</taxon>
        <taxon>50 kb inversion clade</taxon>
        <taxon>NPAAA clade</taxon>
        <taxon>Hologalegina</taxon>
        <taxon>IRL clade</taxon>
        <taxon>Trifolieae</taxon>
        <taxon>Medicago</taxon>
    </lineage>
</organism>
<evidence type="ECO:0000313" key="2">
    <source>
        <dbReference type="EMBL" id="RHN52750.1"/>
    </source>
</evidence>
<comment type="caution">
    <text evidence="2">The sequence shown here is derived from an EMBL/GenBank/DDBJ whole genome shotgun (WGS) entry which is preliminary data.</text>
</comment>
<sequence length="152" mass="17620">MDRSGSDEPDRSAHVIKHRDRFSSSFSPSSFSLKLLLSLLSRKKNAAPLFLSSPASAVFRRGGRWWHHRAGVSKLTLFKKFFTYLEFLFLPLFKSGLEILKTNHINTRSRKIFINQNFSKTFSNEHKPSRSEGERRKNVLPLLRRKTSEPSI</sequence>
<feature type="region of interest" description="Disordered" evidence="1">
    <location>
        <begin position="123"/>
        <end position="152"/>
    </location>
</feature>
<dbReference type="Gramene" id="rna37454">
    <property type="protein sequence ID" value="RHN52750.1"/>
    <property type="gene ID" value="gene37454"/>
</dbReference>
<proteinExistence type="predicted"/>
<gene>
    <name evidence="2" type="ORF">MtrunA17_Chr6g0483871</name>
</gene>
<name>A0A396HHD3_MEDTR</name>
<accession>A0A396HHD3</accession>